<sequence length="57" mass="6831">MYEEDTNFPEYGKQVELKEPWRGYHRGTIIGRNGYRFVIQFSSGATIDLYDDEFEFD</sequence>
<proteinExistence type="predicted"/>
<keyword evidence="2" id="KW-1185">Reference proteome</keyword>
<evidence type="ECO:0000313" key="2">
    <source>
        <dbReference type="Proteomes" id="UP000306319"/>
    </source>
</evidence>
<dbReference type="EMBL" id="SRYB01000001">
    <property type="protein sequence ID" value="TGY80958.1"/>
    <property type="molecule type" value="Genomic_DNA"/>
</dbReference>
<evidence type="ECO:0000313" key="1">
    <source>
        <dbReference type="EMBL" id="TGY80958.1"/>
    </source>
</evidence>
<organism evidence="1 2">
    <name type="scientific">Lepagella muris</name>
    <dbReference type="NCBI Taxonomy" id="3032870"/>
    <lineage>
        <taxon>Bacteria</taxon>
        <taxon>Pseudomonadati</taxon>
        <taxon>Bacteroidota</taxon>
        <taxon>Bacteroidia</taxon>
        <taxon>Bacteroidales</taxon>
        <taxon>Muribaculaceae</taxon>
        <taxon>Lepagella</taxon>
    </lineage>
</organism>
<name>A0AC61RKV5_9BACT</name>
<comment type="caution">
    <text evidence="1">The sequence shown here is derived from an EMBL/GenBank/DDBJ whole genome shotgun (WGS) entry which is preliminary data.</text>
</comment>
<gene>
    <name evidence="1" type="ORF">E5331_00835</name>
</gene>
<dbReference type="Proteomes" id="UP000306319">
    <property type="component" value="Unassembled WGS sequence"/>
</dbReference>
<protein>
    <submittedName>
        <fullName evidence="1">Glyoxalase</fullName>
    </submittedName>
</protein>
<accession>A0AC61RKV5</accession>
<reference evidence="1" key="1">
    <citation type="submission" date="2019-04" db="EMBL/GenBank/DDBJ databases">
        <title>Microbes associate with the intestines of laboratory mice.</title>
        <authorList>
            <person name="Navarre W."/>
            <person name="Wong E."/>
            <person name="Huang K."/>
            <person name="Tropini C."/>
            <person name="Ng K."/>
            <person name="Yu B."/>
        </authorList>
    </citation>
    <scope>NUCLEOTIDE SEQUENCE</scope>
    <source>
        <strain evidence="1">NM04_E33</strain>
    </source>
</reference>